<dbReference type="InterPro" id="IPR025411">
    <property type="entry name" value="DUF4136"/>
</dbReference>
<reference evidence="3 4" key="1">
    <citation type="submission" date="2023-03" db="EMBL/GenBank/DDBJ databases">
        <title>Draft genome sequence of Thalassotalea eurytherma JCM 18482T.</title>
        <authorList>
            <person name="Sawabe T."/>
        </authorList>
    </citation>
    <scope>NUCLEOTIDE SEQUENCE [LARGE SCALE GENOMIC DNA]</scope>
    <source>
        <strain evidence="3 4">JCM 18482</strain>
    </source>
</reference>
<evidence type="ECO:0000313" key="4">
    <source>
        <dbReference type="Proteomes" id="UP001157133"/>
    </source>
</evidence>
<evidence type="ECO:0000256" key="1">
    <source>
        <dbReference type="SAM" id="SignalP"/>
    </source>
</evidence>
<sequence length="193" mass="21824">MRILAILLLLFSIVSCSNTNKAETKLLVPFDFDSVKTYGFHPLNSQYSQQQNMSHAMRNSIELAIERNLDKQGFSYAESNPDIYVGYRLYGVNGTIFNGRKDQICRDCKPTKPSKKIGKNSRSSQSTIGAIMLDVQSGKTQLSVWRSTYPLSLKGDESSVEFNEELDMGVAEIIAKYPSNNREQQVILPQRDR</sequence>
<feature type="domain" description="DUF4136" evidence="2">
    <location>
        <begin position="30"/>
        <end position="178"/>
    </location>
</feature>
<feature type="signal peptide" evidence="1">
    <location>
        <begin position="1"/>
        <end position="22"/>
    </location>
</feature>
<dbReference type="Pfam" id="PF13590">
    <property type="entry name" value="DUF4136"/>
    <property type="match status" value="1"/>
</dbReference>
<name>A0ABQ6H8A2_9GAMM</name>
<organism evidence="3 4">
    <name type="scientific">Thalassotalea eurytherma</name>
    <dbReference type="NCBI Taxonomy" id="1144278"/>
    <lineage>
        <taxon>Bacteria</taxon>
        <taxon>Pseudomonadati</taxon>
        <taxon>Pseudomonadota</taxon>
        <taxon>Gammaproteobacteria</taxon>
        <taxon>Alteromonadales</taxon>
        <taxon>Colwelliaceae</taxon>
        <taxon>Thalassotalea</taxon>
    </lineage>
</organism>
<proteinExistence type="predicted"/>
<dbReference type="Proteomes" id="UP001157133">
    <property type="component" value="Unassembled WGS sequence"/>
</dbReference>
<keyword evidence="4" id="KW-1185">Reference proteome</keyword>
<gene>
    <name evidence="3" type="ORF">theurythT_25380</name>
</gene>
<protein>
    <recommendedName>
        <fullName evidence="2">DUF4136 domain-containing protein</fullName>
    </recommendedName>
</protein>
<accession>A0ABQ6H8A2</accession>
<comment type="caution">
    <text evidence="3">The sequence shown here is derived from an EMBL/GenBank/DDBJ whole genome shotgun (WGS) entry which is preliminary data.</text>
</comment>
<evidence type="ECO:0000259" key="2">
    <source>
        <dbReference type="Pfam" id="PF13590"/>
    </source>
</evidence>
<dbReference type="PROSITE" id="PS51257">
    <property type="entry name" value="PROKAR_LIPOPROTEIN"/>
    <property type="match status" value="1"/>
</dbReference>
<evidence type="ECO:0000313" key="3">
    <source>
        <dbReference type="EMBL" id="GLX83086.1"/>
    </source>
</evidence>
<feature type="chain" id="PRO_5045474271" description="DUF4136 domain-containing protein" evidence="1">
    <location>
        <begin position="23"/>
        <end position="193"/>
    </location>
</feature>
<dbReference type="EMBL" id="BSSU01000012">
    <property type="protein sequence ID" value="GLX83086.1"/>
    <property type="molecule type" value="Genomic_DNA"/>
</dbReference>
<dbReference type="Gene3D" id="3.30.160.670">
    <property type="match status" value="1"/>
</dbReference>
<keyword evidence="1" id="KW-0732">Signal</keyword>